<protein>
    <submittedName>
        <fullName evidence="1">Uncharacterized protein</fullName>
    </submittedName>
</protein>
<proteinExistence type="predicted"/>
<evidence type="ECO:0000313" key="1">
    <source>
        <dbReference type="EMBL" id="THC95394.1"/>
    </source>
</evidence>
<comment type="caution">
    <text evidence="1">The sequence shown here is derived from an EMBL/GenBank/DDBJ whole genome shotgun (WGS) entry which is preliminary data.</text>
</comment>
<reference evidence="1 2" key="1">
    <citation type="submission" date="2019-03" db="EMBL/GenBank/DDBJ databases">
        <title>The genome sequence of a newly discovered highly antifungal drug resistant Aspergillus species, Aspergillus tanneri NIH 1004.</title>
        <authorList>
            <person name="Mounaud S."/>
            <person name="Singh I."/>
            <person name="Joardar V."/>
            <person name="Pakala S."/>
            <person name="Pakala S."/>
            <person name="Venepally P."/>
            <person name="Hoover J."/>
            <person name="Nierman W."/>
            <person name="Chung J."/>
            <person name="Losada L."/>
        </authorList>
    </citation>
    <scope>NUCLEOTIDE SEQUENCE [LARGE SCALE GENOMIC DNA]</scope>
    <source>
        <strain evidence="1 2">NIH1004</strain>
    </source>
</reference>
<evidence type="ECO:0000313" key="2">
    <source>
        <dbReference type="Proteomes" id="UP000308092"/>
    </source>
</evidence>
<accession>A0A4V3UPJ5</accession>
<dbReference type="VEuPathDB" id="FungiDB:EYZ11_005118"/>
<dbReference type="Proteomes" id="UP000308092">
    <property type="component" value="Unassembled WGS sequence"/>
</dbReference>
<name>A0A4V3UPJ5_9EURO</name>
<sequence>MIQLGNCYFKEGGEFLTDLSHELVRPLTASETGEIQLALAELHIAHLMNQRNDAIDSAEDCRRKLVARYLFRKLAREHRLTKQWASFDKGRSNFGAMTSTQLISS</sequence>
<dbReference type="AlphaFoldDB" id="A0A4V3UPJ5"/>
<gene>
    <name evidence="1" type="ORF">EYZ11_005118</name>
</gene>
<keyword evidence="2" id="KW-1185">Reference proteome</keyword>
<organism evidence="1 2">
    <name type="scientific">Aspergillus tanneri</name>
    <dbReference type="NCBI Taxonomy" id="1220188"/>
    <lineage>
        <taxon>Eukaryota</taxon>
        <taxon>Fungi</taxon>
        <taxon>Dikarya</taxon>
        <taxon>Ascomycota</taxon>
        <taxon>Pezizomycotina</taxon>
        <taxon>Eurotiomycetes</taxon>
        <taxon>Eurotiomycetidae</taxon>
        <taxon>Eurotiales</taxon>
        <taxon>Aspergillaceae</taxon>
        <taxon>Aspergillus</taxon>
        <taxon>Aspergillus subgen. Circumdati</taxon>
    </lineage>
</organism>
<dbReference type="EMBL" id="SOSA01000159">
    <property type="protein sequence ID" value="THC95394.1"/>
    <property type="molecule type" value="Genomic_DNA"/>
</dbReference>